<reference evidence="3 4" key="1">
    <citation type="submission" date="2021-07" db="EMBL/GenBank/DDBJ databases">
        <title>Paraburkholderia edwinii protects Aspergillus sp. from phenazines by acting as a toxin sponge.</title>
        <authorList>
            <person name="Dahlstrom K.M."/>
            <person name="Newman D.K."/>
        </authorList>
    </citation>
    <scope>NUCLEOTIDE SEQUENCE [LARGE SCALE GENOMIC DNA]</scope>
    <source>
        <strain evidence="3 4">Pe01</strain>
    </source>
</reference>
<evidence type="ECO:0000256" key="1">
    <source>
        <dbReference type="SAM" id="MobiDB-lite"/>
    </source>
</evidence>
<feature type="compositionally biased region" description="Low complexity" evidence="1">
    <location>
        <begin position="84"/>
        <end position="119"/>
    </location>
</feature>
<dbReference type="SMART" id="SM00530">
    <property type="entry name" value="HTH_XRE"/>
    <property type="match status" value="1"/>
</dbReference>
<dbReference type="InterPro" id="IPR010982">
    <property type="entry name" value="Lambda_DNA-bd_dom_sf"/>
</dbReference>
<evidence type="ECO:0000313" key="3">
    <source>
        <dbReference type="EMBL" id="QYD70959.1"/>
    </source>
</evidence>
<gene>
    <name evidence="3" type="ORF">KZJ38_12705</name>
</gene>
<dbReference type="CDD" id="cd00093">
    <property type="entry name" value="HTH_XRE"/>
    <property type="match status" value="1"/>
</dbReference>
<dbReference type="EMBL" id="CP080095">
    <property type="protein sequence ID" value="QYD70959.1"/>
    <property type="molecule type" value="Genomic_DNA"/>
</dbReference>
<dbReference type="PROSITE" id="PS50943">
    <property type="entry name" value="HTH_CROC1"/>
    <property type="match status" value="1"/>
</dbReference>
<feature type="domain" description="HTH cro/C1-type" evidence="2">
    <location>
        <begin position="2"/>
        <end position="56"/>
    </location>
</feature>
<organism evidence="3 4">
    <name type="scientific">Paraburkholderia edwinii</name>
    <dbReference type="NCBI Taxonomy" id="2861782"/>
    <lineage>
        <taxon>Bacteria</taxon>
        <taxon>Pseudomonadati</taxon>
        <taxon>Pseudomonadota</taxon>
        <taxon>Betaproteobacteria</taxon>
        <taxon>Burkholderiales</taxon>
        <taxon>Burkholderiaceae</taxon>
        <taxon>Paraburkholderia</taxon>
    </lineage>
</organism>
<dbReference type="Proteomes" id="UP000826462">
    <property type="component" value="Chromosome 1"/>
</dbReference>
<dbReference type="SUPFAM" id="SSF47413">
    <property type="entry name" value="lambda repressor-like DNA-binding domains"/>
    <property type="match status" value="1"/>
</dbReference>
<protein>
    <submittedName>
        <fullName evidence="3">Helix-turn-helix domain-containing protein</fullName>
    </submittedName>
</protein>
<feature type="compositionally biased region" description="Basic residues" evidence="1">
    <location>
        <begin position="131"/>
        <end position="142"/>
    </location>
</feature>
<dbReference type="Pfam" id="PF01381">
    <property type="entry name" value="HTH_3"/>
    <property type="match status" value="1"/>
</dbReference>
<keyword evidence="4" id="KW-1185">Reference proteome</keyword>
<dbReference type="Gene3D" id="1.10.260.40">
    <property type="entry name" value="lambda repressor-like DNA-binding domains"/>
    <property type="match status" value="1"/>
</dbReference>
<feature type="region of interest" description="Disordered" evidence="1">
    <location>
        <begin position="58"/>
        <end position="142"/>
    </location>
</feature>
<accession>A0ABX8UVE7</accession>
<sequence>MLKAFRKSAGLTQAGLASLLGITQQTYAALEANPGSASTERVLRVLRILKVDMSLSWSVRPRRTAPRTPSAAVAGKRPQLPRSPQSAGQSKAGAAAPKRAAGQAAAKGKQGAALPAGGARARKDAALAPKATKRVIRKREDW</sequence>
<evidence type="ECO:0000313" key="4">
    <source>
        <dbReference type="Proteomes" id="UP000826462"/>
    </source>
</evidence>
<name>A0ABX8UVE7_9BURK</name>
<proteinExistence type="predicted"/>
<dbReference type="InterPro" id="IPR001387">
    <property type="entry name" value="Cro/C1-type_HTH"/>
</dbReference>
<evidence type="ECO:0000259" key="2">
    <source>
        <dbReference type="PROSITE" id="PS50943"/>
    </source>
</evidence>